<dbReference type="AlphaFoldDB" id="A0A0Q9YAJ7"/>
<sequence>MVNKVMAYSAYIRAFNHLINGNEKKARVELGKLKETWGKTGINIDIDESIQKMNAEIKRLNEKGLIESSLPISRNELASNPYVDNEYQSTRRSKSVKREVSGMPRSQSAPDLHNLAHDDLNFEFDKDTKLGSGTLSFNDYTDSDIYEGATKLPVSEIESGNITISYNNVAFGGYAPNLRIDFRAKLSLMHNSEERVAALDNYLNLKGIIIQNSQDLTPVDFVKQIAGHINNDNSLSLEEKEANLEEITRRITQMMLNETDVSNDYMLSTNEKIRGRNYGHVGSAGGLINSLFSNVVMHDNKNMHGTISTNALIKAGTADCRATNATYASLLNVGYEVIASDKQAKILYTKMAHGTNKDDFANCSPEDHNVVVVKDKNDKVTVLDAYFEHVNGTSLRDAIRGTVSEGSLKKDENEVGGSRTWAFQIPGAPPYPSQQQIKANSVVLNTASSIVPRPLEPVATDENIDPNKINAQQTKRQVYLPEFKQSHSGQLRKAAPLVEVAPEKTNEKTMRLKKQ</sequence>
<dbReference type="Proteomes" id="UP000051494">
    <property type="component" value="Unassembled WGS sequence"/>
</dbReference>
<reference evidence="3" key="1">
    <citation type="submission" date="2015-09" db="EMBL/GenBank/DDBJ databases">
        <title>Draft Genome Sequences of Two Novel Amoeba-resistant Intranuclear Bacteria, Candidatus Berkiella cookevillensis and Candidatus Berkiella aquae.</title>
        <authorList>
            <person name="Mehari Y.T."/>
            <person name="Arivett B.A."/>
            <person name="Farone A.L."/>
            <person name="Gunderson J.H."/>
            <person name="Farone M.B."/>
        </authorList>
    </citation>
    <scope>NUCLEOTIDE SEQUENCE [LARGE SCALE GENOMIC DNA]</scope>
    <source>
        <strain evidence="3">CC99</strain>
    </source>
</reference>
<dbReference type="EMBL" id="LKHV01000013">
    <property type="protein sequence ID" value="KRG17708.1"/>
    <property type="molecule type" value="Genomic_DNA"/>
</dbReference>
<reference evidence="4" key="3">
    <citation type="submission" date="2021-06" db="EMBL/GenBank/DDBJ databases">
        <title>Genomic Description and Analysis of Intracellular Bacteria, Candidatus Berkiella cookevillensis and Candidatus Berkiella aquae.</title>
        <authorList>
            <person name="Kidane D.T."/>
            <person name="Mehari Y.T."/>
            <person name="Rice F.C."/>
            <person name="Arivett B.A."/>
            <person name="Farone A.L."/>
            <person name="Berk S.G."/>
            <person name="Farone M.B."/>
        </authorList>
    </citation>
    <scope>NUCLEOTIDE SEQUENCE</scope>
    <source>
        <strain evidence="4">CC99</strain>
    </source>
</reference>
<accession>A0A0Q9YAJ7</accession>
<proteinExistence type="predicted"/>
<keyword evidence="1" id="KW-0175">Coiled coil</keyword>
<organism evidence="3">
    <name type="scientific">Candidatus Berkiella cookevillensis</name>
    <dbReference type="NCBI Taxonomy" id="437022"/>
    <lineage>
        <taxon>Bacteria</taxon>
        <taxon>Pseudomonadati</taxon>
        <taxon>Pseudomonadota</taxon>
        <taxon>Gammaproteobacteria</taxon>
        <taxon>Candidatus Berkiellales</taxon>
        <taxon>Candidatus Berkiellaceae</taxon>
        <taxon>Candidatus Berkiella</taxon>
    </lineage>
</organism>
<gene>
    <name evidence="4" type="ORF">CC99x_003750</name>
    <name evidence="3" type="ORF">CC99x_02167</name>
</gene>
<evidence type="ECO:0000313" key="5">
    <source>
        <dbReference type="Proteomes" id="UP000051494"/>
    </source>
</evidence>
<protein>
    <submittedName>
        <fullName evidence="3">Uncharacterized protein</fullName>
    </submittedName>
</protein>
<evidence type="ECO:0000313" key="4">
    <source>
        <dbReference type="EMBL" id="MCS5708012.1"/>
    </source>
</evidence>
<comment type="caution">
    <text evidence="3">The sequence shown here is derived from an EMBL/GenBank/DDBJ whole genome shotgun (WGS) entry which is preliminary data.</text>
</comment>
<feature type="region of interest" description="Disordered" evidence="2">
    <location>
        <begin position="89"/>
        <end position="112"/>
    </location>
</feature>
<dbReference type="RefSeq" id="WP_057625264.1">
    <property type="nucleotide sequence ID" value="NZ_LKHV02000001.1"/>
</dbReference>
<evidence type="ECO:0000256" key="2">
    <source>
        <dbReference type="SAM" id="MobiDB-lite"/>
    </source>
</evidence>
<dbReference type="OrthoDB" id="9820742at2"/>
<keyword evidence="5" id="KW-1185">Reference proteome</keyword>
<name>A0A0Q9YAJ7_9GAMM</name>
<evidence type="ECO:0000313" key="3">
    <source>
        <dbReference type="EMBL" id="KRG17708.1"/>
    </source>
</evidence>
<reference evidence="4" key="2">
    <citation type="journal article" date="2016" name="Genome Announc.">
        <title>Draft Genome Sequences of Two Novel Amoeba-Resistant Intranuclear Bacteria, 'Candidatus Berkiella cookevillensis' and 'Candidatus Berkiella aquae'.</title>
        <authorList>
            <person name="Mehari Y.T."/>
            <person name="Arivett B.A."/>
            <person name="Farone A.L."/>
            <person name="Gunderson J.H."/>
            <person name="Farone M.B."/>
        </authorList>
    </citation>
    <scope>NUCLEOTIDE SEQUENCE</scope>
    <source>
        <strain evidence="4">CC99</strain>
    </source>
</reference>
<feature type="coiled-coil region" evidence="1">
    <location>
        <begin position="230"/>
        <end position="257"/>
    </location>
</feature>
<dbReference type="EMBL" id="LKHV02000001">
    <property type="protein sequence ID" value="MCS5708012.1"/>
    <property type="molecule type" value="Genomic_DNA"/>
</dbReference>
<evidence type="ECO:0000256" key="1">
    <source>
        <dbReference type="SAM" id="Coils"/>
    </source>
</evidence>